<dbReference type="AlphaFoldDB" id="A0A098M803"/>
<keyword evidence="1" id="KW-0812">Transmembrane</keyword>
<evidence type="ECO:0000313" key="2">
    <source>
        <dbReference type="EMBL" id="KGE18163.1"/>
    </source>
</evidence>
<dbReference type="Proteomes" id="UP000029734">
    <property type="component" value="Unassembled WGS sequence"/>
</dbReference>
<dbReference type="EMBL" id="JQCR01000003">
    <property type="protein sequence ID" value="KGE18163.1"/>
    <property type="molecule type" value="Genomic_DNA"/>
</dbReference>
<dbReference type="RefSeq" id="WP_036657974.1">
    <property type="nucleotide sequence ID" value="NZ_JQCR01000003.1"/>
</dbReference>
<evidence type="ECO:0000313" key="3">
    <source>
        <dbReference type="Proteomes" id="UP000029734"/>
    </source>
</evidence>
<dbReference type="OrthoDB" id="1640349at2"/>
<feature type="transmembrane region" description="Helical" evidence="1">
    <location>
        <begin position="89"/>
        <end position="109"/>
    </location>
</feature>
<reference evidence="2 3" key="1">
    <citation type="submission" date="2014-08" db="EMBL/GenBank/DDBJ databases">
        <authorList>
            <person name="den Bakker H.C."/>
        </authorList>
    </citation>
    <scope>NUCLEOTIDE SEQUENCE [LARGE SCALE GENOMIC DNA]</scope>
    <source>
        <strain evidence="2 3">DSM 18334</strain>
    </source>
</reference>
<proteinExistence type="predicted"/>
<dbReference type="STRING" id="268407.PWYN_26900"/>
<dbReference type="Pfam" id="PF06898">
    <property type="entry name" value="YqfD"/>
    <property type="match status" value="1"/>
</dbReference>
<dbReference type="PIRSF" id="PIRSF029895">
    <property type="entry name" value="SpoIV"/>
    <property type="match status" value="1"/>
</dbReference>
<reference evidence="2 3" key="2">
    <citation type="submission" date="2014-10" db="EMBL/GenBank/DDBJ databases">
        <title>Comparative genomics of the Paenibacillus odorifer group.</title>
        <authorList>
            <person name="Tsai Y.-C."/>
            <person name="Martin N."/>
            <person name="Korlach J."/>
            <person name="Wiedmann M."/>
        </authorList>
    </citation>
    <scope>NUCLEOTIDE SEQUENCE [LARGE SCALE GENOMIC DNA]</scope>
    <source>
        <strain evidence="2 3">DSM 18334</strain>
    </source>
</reference>
<sequence length="396" mass="44909">MKEAPLSWLRGVVTLHLTGPQVELFINALTGLGIVIWDVKPTKGGLNLKLLLNDFYALRPLLKKTGCRIHITNRSGLPFITARLLKRKFFAAGLLFFGIALFLLSSMVWSVDVEGNERIAAEDVLNAARQEGVFPFQWIWRMEDPDKLSRELTVRLPGTSWIGVQRTGTAVKIQIVEAVRPEKKPLYTQRHLVSRTDAVVTEIFAEQGRPVVGRNTRVKKGDILISGALGDEESIQYVVAKGEVKGLVWHEYNINVPLKTEVNAYTGQRKDHSYLVLGKWAVQLWGYGKSPFEKSKTLTEEVPLSWRSIHMPIGWMTEKELEVEVKTVTLTPQEAREKGLEIAKNDILARYGNDSVVKSQKILHEKRENGKVYMKVLFEVEERIAEELPIVYNRGE</sequence>
<name>A0A098M803_9BACL</name>
<protein>
    <submittedName>
        <fullName evidence="2">Sporulation protein</fullName>
    </submittedName>
</protein>
<dbReference type="NCBIfam" id="TIGR02876">
    <property type="entry name" value="spore_yqfD"/>
    <property type="match status" value="1"/>
</dbReference>
<keyword evidence="1" id="KW-0472">Membrane</keyword>
<comment type="caution">
    <text evidence="2">The sequence shown here is derived from an EMBL/GenBank/DDBJ whole genome shotgun (WGS) entry which is preliminary data.</text>
</comment>
<gene>
    <name evidence="2" type="ORF">PWYN_26900</name>
</gene>
<evidence type="ECO:0000256" key="1">
    <source>
        <dbReference type="SAM" id="Phobius"/>
    </source>
</evidence>
<keyword evidence="1" id="KW-1133">Transmembrane helix</keyword>
<organism evidence="2 3">
    <name type="scientific">Paenibacillus wynnii</name>
    <dbReference type="NCBI Taxonomy" id="268407"/>
    <lineage>
        <taxon>Bacteria</taxon>
        <taxon>Bacillati</taxon>
        <taxon>Bacillota</taxon>
        <taxon>Bacilli</taxon>
        <taxon>Bacillales</taxon>
        <taxon>Paenibacillaceae</taxon>
        <taxon>Paenibacillus</taxon>
    </lineage>
</organism>
<dbReference type="InterPro" id="IPR010690">
    <property type="entry name" value="YqfD"/>
</dbReference>
<dbReference type="eggNOG" id="COG0561">
    <property type="taxonomic scope" value="Bacteria"/>
</dbReference>
<accession>A0A098M803</accession>
<keyword evidence="3" id="KW-1185">Reference proteome</keyword>